<feature type="transmembrane region" description="Helical" evidence="12">
    <location>
        <begin position="301"/>
        <end position="323"/>
    </location>
</feature>
<dbReference type="InterPro" id="IPR005599">
    <property type="entry name" value="GPI_mannosylTrfase"/>
</dbReference>
<comment type="pathway">
    <text evidence="2">Protein modification; protein glycosylation.</text>
</comment>
<keyword evidence="8 12" id="KW-1133">Transmembrane helix</keyword>
<evidence type="ECO:0000313" key="13">
    <source>
        <dbReference type="EMBL" id="KAK4464139.1"/>
    </source>
</evidence>
<reference evidence="13" key="1">
    <citation type="journal article" date="2023" name="Mol. Phylogenet. Evol.">
        <title>Genome-scale phylogeny and comparative genomics of the fungal order Sordariales.</title>
        <authorList>
            <person name="Hensen N."/>
            <person name="Bonometti L."/>
            <person name="Westerberg I."/>
            <person name="Brannstrom I.O."/>
            <person name="Guillou S."/>
            <person name="Cros-Aarteil S."/>
            <person name="Calhoun S."/>
            <person name="Haridas S."/>
            <person name="Kuo A."/>
            <person name="Mondo S."/>
            <person name="Pangilinan J."/>
            <person name="Riley R."/>
            <person name="LaButti K."/>
            <person name="Andreopoulos B."/>
            <person name="Lipzen A."/>
            <person name="Chen C."/>
            <person name="Yan M."/>
            <person name="Daum C."/>
            <person name="Ng V."/>
            <person name="Clum A."/>
            <person name="Steindorff A."/>
            <person name="Ohm R.A."/>
            <person name="Martin F."/>
            <person name="Silar P."/>
            <person name="Natvig D.O."/>
            <person name="Lalanne C."/>
            <person name="Gautier V."/>
            <person name="Ament-Velasquez S.L."/>
            <person name="Kruys A."/>
            <person name="Hutchinson M.I."/>
            <person name="Powell A.J."/>
            <person name="Barry K."/>
            <person name="Miller A.N."/>
            <person name="Grigoriev I.V."/>
            <person name="Debuchy R."/>
            <person name="Gladieux P."/>
            <person name="Hiltunen Thoren M."/>
            <person name="Johannesson H."/>
        </authorList>
    </citation>
    <scope>NUCLEOTIDE SEQUENCE</scope>
    <source>
        <strain evidence="13">PSN324</strain>
    </source>
</reference>
<evidence type="ECO:0000256" key="1">
    <source>
        <dbReference type="ARBA" id="ARBA00004477"/>
    </source>
</evidence>
<dbReference type="GO" id="GO:0005789">
    <property type="term" value="C:endoplasmic reticulum membrane"/>
    <property type="evidence" value="ECO:0007669"/>
    <property type="project" value="UniProtKB-SubCell"/>
</dbReference>
<gene>
    <name evidence="13" type="ORF">QBC42DRAFT_263981</name>
</gene>
<dbReference type="Pfam" id="PF03901">
    <property type="entry name" value="Glyco_transf_22"/>
    <property type="match status" value="1"/>
</dbReference>
<feature type="transmembrane region" description="Helical" evidence="12">
    <location>
        <begin position="128"/>
        <end position="146"/>
    </location>
</feature>
<evidence type="ECO:0000256" key="9">
    <source>
        <dbReference type="ARBA" id="ARBA00023136"/>
    </source>
</evidence>
<evidence type="ECO:0000256" key="6">
    <source>
        <dbReference type="ARBA" id="ARBA00022692"/>
    </source>
</evidence>
<evidence type="ECO:0000256" key="3">
    <source>
        <dbReference type="ARBA" id="ARBA00007063"/>
    </source>
</evidence>
<dbReference type="EMBL" id="MU864951">
    <property type="protein sequence ID" value="KAK4464139.1"/>
    <property type="molecule type" value="Genomic_DNA"/>
</dbReference>
<dbReference type="GO" id="GO:0006487">
    <property type="term" value="P:protein N-linked glycosylation"/>
    <property type="evidence" value="ECO:0007669"/>
    <property type="project" value="TreeGrafter"/>
</dbReference>
<dbReference type="Proteomes" id="UP001321749">
    <property type="component" value="Unassembled WGS sequence"/>
</dbReference>
<feature type="transmembrane region" description="Helical" evidence="12">
    <location>
        <begin position="388"/>
        <end position="413"/>
    </location>
</feature>
<comment type="subcellular location">
    <subcellularLocation>
        <location evidence="1 12">Endoplasmic reticulum membrane</location>
        <topology evidence="1 12">Multi-pass membrane protein</topology>
    </subcellularLocation>
</comment>
<evidence type="ECO:0000256" key="10">
    <source>
        <dbReference type="ARBA" id="ARBA00044721"/>
    </source>
</evidence>
<comment type="caution">
    <text evidence="13">The sequence shown here is derived from an EMBL/GenBank/DDBJ whole genome shotgun (WGS) entry which is preliminary data.</text>
</comment>
<feature type="transmembrane region" description="Helical" evidence="12">
    <location>
        <begin position="211"/>
        <end position="237"/>
    </location>
</feature>
<evidence type="ECO:0000256" key="7">
    <source>
        <dbReference type="ARBA" id="ARBA00022824"/>
    </source>
</evidence>
<evidence type="ECO:0000256" key="12">
    <source>
        <dbReference type="RuleBase" id="RU363075"/>
    </source>
</evidence>
<keyword evidence="14" id="KW-1185">Reference proteome</keyword>
<feature type="transmembrane region" description="Helical" evidence="12">
    <location>
        <begin position="335"/>
        <end position="352"/>
    </location>
</feature>
<evidence type="ECO:0000256" key="5">
    <source>
        <dbReference type="ARBA" id="ARBA00022679"/>
    </source>
</evidence>
<organism evidence="13 14">
    <name type="scientific">Cladorrhinum samala</name>
    <dbReference type="NCBI Taxonomy" id="585594"/>
    <lineage>
        <taxon>Eukaryota</taxon>
        <taxon>Fungi</taxon>
        <taxon>Dikarya</taxon>
        <taxon>Ascomycota</taxon>
        <taxon>Pezizomycotina</taxon>
        <taxon>Sordariomycetes</taxon>
        <taxon>Sordariomycetidae</taxon>
        <taxon>Sordariales</taxon>
        <taxon>Podosporaceae</taxon>
        <taxon>Cladorrhinum</taxon>
    </lineage>
</organism>
<protein>
    <recommendedName>
        <fullName evidence="12">Mannosyltransferase</fullName>
        <ecNumber evidence="12">2.4.1.-</ecNumber>
    </recommendedName>
</protein>
<keyword evidence="5" id="KW-0808">Transferase</keyword>
<dbReference type="PANTHER" id="PTHR22760">
    <property type="entry name" value="GLYCOSYLTRANSFERASE"/>
    <property type="match status" value="1"/>
</dbReference>
<evidence type="ECO:0000313" key="14">
    <source>
        <dbReference type="Proteomes" id="UP001321749"/>
    </source>
</evidence>
<name>A0AAV9HWS6_9PEZI</name>
<evidence type="ECO:0000256" key="11">
    <source>
        <dbReference type="ARBA" id="ARBA00048899"/>
    </source>
</evidence>
<dbReference type="PANTHER" id="PTHR22760:SF1">
    <property type="entry name" value="DOL-P-MAN:MAN(7)GLCNAC(2)-PP-DOL ALPHA-1,6-MANNOSYLTRANSFERASE"/>
    <property type="match status" value="1"/>
</dbReference>
<comment type="similarity">
    <text evidence="3 12">Belongs to the glycosyltransferase 22 family.</text>
</comment>
<feature type="transmembrane region" description="Helical" evidence="12">
    <location>
        <begin position="249"/>
        <end position="272"/>
    </location>
</feature>
<comment type="function">
    <text evidence="10">Mannosyltransferase that operates in the biosynthetic pathway of dolichol-linked oligosaccharides, the glycan precursors employed in protein asparagine (N)-glycosylation. The assembly of dolichol-linked oligosaccharides begins on the cytosolic side of the endoplasmic reticulum membrane and finishes in its lumen. The sequential addition of sugars to dolichol pyrophosphate produces dolichol-linked oligosaccharides containing fourteen sugars, including two GlcNAcs, nine mannoses and three glucoses. Once assembled, the oligosaccharide is transferred from the lipid to nascent proteins by oligosaccharyltransferases. In the lumen of the endoplasmic reticulum, adds the eighth mannose residue in an alpha-1,6 linkage onto Man(7)GlcNAc(2)-PP-dolichol to produce Man(8)GlcNAc(2)-PP-dolichol.</text>
</comment>
<keyword evidence="4 12" id="KW-0328">Glycosyltransferase</keyword>
<keyword evidence="6 12" id="KW-0812">Transmembrane</keyword>
<keyword evidence="7 12" id="KW-0256">Endoplasmic reticulum</keyword>
<accession>A0AAV9HWS6</accession>
<dbReference type="AlphaFoldDB" id="A0AAV9HWS6"/>
<evidence type="ECO:0000256" key="2">
    <source>
        <dbReference type="ARBA" id="ARBA00004922"/>
    </source>
</evidence>
<feature type="transmembrane region" description="Helical" evidence="12">
    <location>
        <begin position="36"/>
        <end position="55"/>
    </location>
</feature>
<keyword evidence="9 12" id="KW-0472">Membrane</keyword>
<evidence type="ECO:0000256" key="4">
    <source>
        <dbReference type="ARBA" id="ARBA00022676"/>
    </source>
</evidence>
<comment type="catalytic activity">
    <reaction evidence="11">
        <text>an alpha-D-Man-(1-&gt;2)-alpha-D-Man-(1-&gt;2)-alpha-D-Man-(1-&gt;3)-[alpha-D-Man-(1-&gt;2)-alpha-D-Man-(1-&gt;3)-alpha-D-Man-(1-&gt;6)]-beta-D-Man-(1-&gt;4)-beta-D-GlcNAc-(1-&gt;4)-alpha-D-GlcNAc-diphospho-di-trans,poly-cis-dolichol + a di-trans,poly-cis-dolichyl beta-D-mannosyl phosphate = an alpha-D-Man-(1-&gt;2)-alpha-D-Man-(1-&gt;2)-alpha-D-Man-(1-&gt;3)-[alpha-D-Man-(1-&gt;2)-alpha-D-Man-(1-&gt;3)-[alpha-D-Man-(1-&gt;6)]-alpha-D-Man-(1-&gt;6)]-beta-D-Man-(1-&gt;4)-beta-D-GlcNAc-(1-&gt;4)-alpha-D-GlcNAc-diphospho-di-trans,poly-cis-dolichol + a di-trans,poly-cis-dolichyl phosphate + H(+)</text>
        <dbReference type="Rhea" id="RHEA:29535"/>
        <dbReference type="Rhea" id="RHEA-COMP:19498"/>
        <dbReference type="Rhea" id="RHEA-COMP:19501"/>
        <dbReference type="Rhea" id="RHEA-COMP:19518"/>
        <dbReference type="Rhea" id="RHEA-COMP:19519"/>
        <dbReference type="ChEBI" id="CHEBI:15378"/>
        <dbReference type="ChEBI" id="CHEBI:57683"/>
        <dbReference type="ChEBI" id="CHEBI:58211"/>
        <dbReference type="ChEBI" id="CHEBI:132517"/>
        <dbReference type="ChEBI" id="CHEBI:132519"/>
        <dbReference type="EC" id="2.4.1.260"/>
    </reaction>
    <physiologicalReaction direction="left-to-right" evidence="11">
        <dbReference type="Rhea" id="RHEA:29536"/>
    </physiologicalReaction>
</comment>
<reference evidence="13" key="2">
    <citation type="submission" date="2023-06" db="EMBL/GenBank/DDBJ databases">
        <authorList>
            <consortium name="Lawrence Berkeley National Laboratory"/>
            <person name="Mondo S.J."/>
            <person name="Hensen N."/>
            <person name="Bonometti L."/>
            <person name="Westerberg I."/>
            <person name="Brannstrom I.O."/>
            <person name="Guillou S."/>
            <person name="Cros-Aarteil S."/>
            <person name="Calhoun S."/>
            <person name="Haridas S."/>
            <person name="Kuo A."/>
            <person name="Pangilinan J."/>
            <person name="Riley R."/>
            <person name="Labutti K."/>
            <person name="Andreopoulos B."/>
            <person name="Lipzen A."/>
            <person name="Chen C."/>
            <person name="Yanf M."/>
            <person name="Daum C."/>
            <person name="Ng V."/>
            <person name="Clum A."/>
            <person name="Steindorff A."/>
            <person name="Ohm R."/>
            <person name="Martin F."/>
            <person name="Silar P."/>
            <person name="Natvig D."/>
            <person name="Lalanne C."/>
            <person name="Gautier V."/>
            <person name="Ament-Velasquez S.L."/>
            <person name="Kruys A."/>
            <person name="Hutchinson M.I."/>
            <person name="Powell A.J."/>
            <person name="Barry K."/>
            <person name="Miller A.N."/>
            <person name="Grigoriev I.V."/>
            <person name="Debuchy R."/>
            <person name="Gladieux P."/>
            <person name="Thoren M.H."/>
            <person name="Johannesson H."/>
        </authorList>
    </citation>
    <scope>NUCLEOTIDE SEQUENCE</scope>
    <source>
        <strain evidence="13">PSN324</strain>
    </source>
</reference>
<feature type="transmembrane region" description="Helical" evidence="12">
    <location>
        <begin position="358"/>
        <end position="376"/>
    </location>
</feature>
<dbReference type="EC" id="2.4.1.-" evidence="12"/>
<evidence type="ECO:0000256" key="8">
    <source>
        <dbReference type="ARBA" id="ARBA00022989"/>
    </source>
</evidence>
<proteinExistence type="inferred from homology"/>
<dbReference type="GO" id="GO:0052917">
    <property type="term" value="F:dol-P-Man:Man(7)GlcNAc(2)-PP-Dol alpha-1,6-mannosyltransferase activity"/>
    <property type="evidence" value="ECO:0007669"/>
    <property type="project" value="UniProtKB-EC"/>
</dbReference>
<feature type="transmembrane region" description="Helical" evidence="12">
    <location>
        <begin position="182"/>
        <end position="199"/>
    </location>
</feature>
<sequence>MAPKRKNVRFDAAANKFDGAFQDTWDGNSGLRIMRVFDLLLSATIPALIILHLIVAPYTKVEESFNIQATHDVLVYGTPISNIYERLSQTYDHFTFPGAVPRTFLGPVLLAGVTQPIIALVGFQHAQFIARAILGLFNAFSLLVFARSLRQAYGAGTARWYLMLQASQFHIIFYASRTLPNMFAFGLTTLATSFLLPNPSNLKSTPSRHRLSITLFVFAAAIFRSEIALLLATNILYLLLLPSISFEQVIFPFFFSFFIALATSIPIDSYFWQRGIIWPELWGFYYNVVGGNSSNWGTSPWYYYFVSAVPRLMVNPFSWMVLIPMSLWFPGTKHAAKRLIIPAVLFVAIYSVQPHKEARFIFYVIPSLTGAAALGANTMFNRRAKSGLYSILVAGLVLSILASLVASTGMLLVSSLNYPGGEALAYVRETVLRSGEGENSSAVVPVHADVLSCMTGVTLFGSSATGDELLFLTPDGGLVHQTGKGVSIYVDKTEEGEELQTEEFWRAFGYVLTEEPQKVWKYGGGEKEWETVGVVKGFGGLEVVKPGQGSEESETAVPVVGNGKTIEAWKRRVRALTGGWWVGPRMVERVYILRKVKDGKRWTEGVDA</sequence>